<organism evidence="1 2">
    <name type="scientific">Yimella lutea</name>
    <dbReference type="NCBI Taxonomy" id="587872"/>
    <lineage>
        <taxon>Bacteria</taxon>
        <taxon>Bacillati</taxon>
        <taxon>Actinomycetota</taxon>
        <taxon>Actinomycetes</taxon>
        <taxon>Micrococcales</taxon>
        <taxon>Dermacoccaceae</taxon>
        <taxon>Yimella</taxon>
    </lineage>
</organism>
<accession>A0A542EGU9</accession>
<dbReference type="EMBL" id="VFMO01000001">
    <property type="protein sequence ID" value="TQJ14535.1"/>
    <property type="molecule type" value="Genomic_DNA"/>
</dbReference>
<protein>
    <submittedName>
        <fullName evidence="1">Uncharacterized protein</fullName>
    </submittedName>
</protein>
<name>A0A542EGU9_9MICO</name>
<dbReference type="Proteomes" id="UP000320806">
    <property type="component" value="Unassembled WGS sequence"/>
</dbReference>
<sequence>MTTSALADITSRATPVAPPALEVLDLLDTALSVPYGWLRTPADSFAHIGAVHELRDVILPSWRAGQTVDLFVQHGTTIAAVLSLYETRRLDKHRGSRPVQRQKLTEADPLVLKSITAARRWLGGLVFLMMNGRPFTS</sequence>
<evidence type="ECO:0000313" key="1">
    <source>
        <dbReference type="EMBL" id="TQJ14535.1"/>
    </source>
</evidence>
<dbReference type="AlphaFoldDB" id="A0A542EGU9"/>
<gene>
    <name evidence="1" type="ORF">FB459_2002</name>
</gene>
<dbReference type="RefSeq" id="WP_141928335.1">
    <property type="nucleotide sequence ID" value="NZ_BAABCI010000003.1"/>
</dbReference>
<comment type="caution">
    <text evidence="1">The sequence shown here is derived from an EMBL/GenBank/DDBJ whole genome shotgun (WGS) entry which is preliminary data.</text>
</comment>
<proteinExistence type="predicted"/>
<reference evidence="1 2" key="1">
    <citation type="submission" date="2019-06" db="EMBL/GenBank/DDBJ databases">
        <title>Sequencing the genomes of 1000 actinobacteria strains.</title>
        <authorList>
            <person name="Klenk H.-P."/>
        </authorList>
    </citation>
    <scope>NUCLEOTIDE SEQUENCE [LARGE SCALE GENOMIC DNA]</scope>
    <source>
        <strain evidence="1 2">DSM 19828</strain>
    </source>
</reference>
<evidence type="ECO:0000313" key="2">
    <source>
        <dbReference type="Proteomes" id="UP000320806"/>
    </source>
</evidence>
<keyword evidence="2" id="KW-1185">Reference proteome</keyword>